<keyword evidence="1" id="KW-1133">Transmembrane helix</keyword>
<comment type="caution">
    <text evidence="2">The sequence shown here is derived from an EMBL/GenBank/DDBJ whole genome shotgun (WGS) entry which is preliminary data.</text>
</comment>
<organism evidence="2 3">
    <name type="scientific">Sporotomaculum syntrophicum</name>
    <dbReference type="NCBI Taxonomy" id="182264"/>
    <lineage>
        <taxon>Bacteria</taxon>
        <taxon>Bacillati</taxon>
        <taxon>Bacillota</taxon>
        <taxon>Clostridia</taxon>
        <taxon>Eubacteriales</taxon>
        <taxon>Desulfallaceae</taxon>
        <taxon>Sporotomaculum</taxon>
    </lineage>
</organism>
<dbReference type="EMBL" id="LSRS01000004">
    <property type="protein sequence ID" value="KAF1084791.1"/>
    <property type="molecule type" value="Genomic_DNA"/>
</dbReference>
<evidence type="ECO:0000256" key="1">
    <source>
        <dbReference type="SAM" id="Phobius"/>
    </source>
</evidence>
<dbReference type="OrthoDB" id="1797240at2"/>
<sequence>MFGESIFFFYKALLFGIAAYAVIPRHEFKRYLIYGFIFGGIADVVVIIVLEPILNLIKYHNLGPFSIYGLFSFWTPVSWMFAFMIFFYFLPVRKVFLIPYIIGFSLFGYMVGIVLNGLGLFEYIGIQKYLAPIVFFVWFSISAYVYFRIGNIKLRNL</sequence>
<keyword evidence="3" id="KW-1185">Reference proteome</keyword>
<feature type="transmembrane region" description="Helical" evidence="1">
    <location>
        <begin position="97"/>
        <end position="117"/>
    </location>
</feature>
<dbReference type="RefSeq" id="WP_161822294.1">
    <property type="nucleotide sequence ID" value="NZ_LSRS01000004.1"/>
</dbReference>
<feature type="transmembrane region" description="Helical" evidence="1">
    <location>
        <begin position="31"/>
        <end position="53"/>
    </location>
</feature>
<feature type="transmembrane region" description="Helical" evidence="1">
    <location>
        <begin position="6"/>
        <end position="24"/>
    </location>
</feature>
<proteinExistence type="predicted"/>
<evidence type="ECO:0000313" key="3">
    <source>
        <dbReference type="Proteomes" id="UP000798488"/>
    </source>
</evidence>
<feature type="transmembrane region" description="Helical" evidence="1">
    <location>
        <begin position="65"/>
        <end position="90"/>
    </location>
</feature>
<gene>
    <name evidence="2" type="ORF">SPSYN_01961</name>
</gene>
<evidence type="ECO:0000313" key="2">
    <source>
        <dbReference type="EMBL" id="KAF1084791.1"/>
    </source>
</evidence>
<dbReference type="Proteomes" id="UP000798488">
    <property type="component" value="Unassembled WGS sequence"/>
</dbReference>
<reference evidence="2" key="1">
    <citation type="submission" date="2016-02" db="EMBL/GenBank/DDBJ databases">
        <title>Draft Genome Sequence of Sporotomaculum syntrophicum Strain FB, a Syntrophic Benzoate Degrader.</title>
        <authorList>
            <person name="Nobu M.K."/>
            <person name="Narihiro T."/>
            <person name="Qiu Y.-L."/>
            <person name="Ohashi A."/>
            <person name="Liu W.-T."/>
            <person name="Yuji S."/>
        </authorList>
    </citation>
    <scope>NUCLEOTIDE SEQUENCE</scope>
    <source>
        <strain evidence="2">FB</strain>
    </source>
</reference>
<keyword evidence="1" id="KW-0812">Transmembrane</keyword>
<protein>
    <submittedName>
        <fullName evidence="2">Uncharacterized protein</fullName>
    </submittedName>
</protein>
<keyword evidence="1" id="KW-0472">Membrane</keyword>
<feature type="transmembrane region" description="Helical" evidence="1">
    <location>
        <begin position="129"/>
        <end position="147"/>
    </location>
</feature>
<dbReference type="AlphaFoldDB" id="A0A9D3AXT6"/>
<name>A0A9D3AXT6_9FIRM</name>
<accession>A0A9D3AXT6</accession>